<reference evidence="2 3" key="1">
    <citation type="submission" date="2023-11" db="EMBL/GenBank/DDBJ databases">
        <title>Draft genome sequence of Microbacterium arthrosphaerae JCM 30492.</title>
        <authorList>
            <person name="Zhang G."/>
            <person name="Ding Y."/>
        </authorList>
    </citation>
    <scope>NUCLEOTIDE SEQUENCE [LARGE SCALE GENOMIC DNA]</scope>
    <source>
        <strain evidence="2 3">JCM 30492</strain>
    </source>
</reference>
<gene>
    <name evidence="2" type="ORF">R8Z58_04110</name>
</gene>
<keyword evidence="3" id="KW-1185">Reference proteome</keyword>
<sequence>MTTLAALAETLRPESIELGPSPSPARVVEGDPRCGERVLVDVPGLEIGVWEVTPGRFLSAKNDVGEVMHFVSGAGELTHPDGSATTIAPGVTVSLHAGWSGEWHVTETVRKVYAIYRAAIIAHGDADA</sequence>
<dbReference type="EMBL" id="JAWQEV010000001">
    <property type="protein sequence ID" value="MDW4571958.1"/>
    <property type="molecule type" value="Genomic_DNA"/>
</dbReference>
<dbReference type="Gene3D" id="2.60.120.10">
    <property type="entry name" value="Jelly Rolls"/>
    <property type="match status" value="1"/>
</dbReference>
<name>A0ABU4GXZ4_9MICO</name>
<dbReference type="Pfam" id="PF05899">
    <property type="entry name" value="Cupin_3"/>
    <property type="match status" value="1"/>
</dbReference>
<dbReference type="PANTHER" id="PTHR40943:SF1">
    <property type="entry name" value="CYTOPLASMIC PROTEIN"/>
    <property type="match status" value="1"/>
</dbReference>
<evidence type="ECO:0000313" key="2">
    <source>
        <dbReference type="EMBL" id="MDW4571958.1"/>
    </source>
</evidence>
<dbReference type="PANTHER" id="PTHR40943">
    <property type="entry name" value="CYTOPLASMIC PROTEIN-RELATED"/>
    <property type="match status" value="1"/>
</dbReference>
<proteinExistence type="predicted"/>
<comment type="caution">
    <text evidence="2">The sequence shown here is derived from an EMBL/GenBank/DDBJ whole genome shotgun (WGS) entry which is preliminary data.</text>
</comment>
<feature type="domain" description="(S)-ureidoglycine aminohydrolase cupin" evidence="1">
    <location>
        <begin position="47"/>
        <end position="113"/>
    </location>
</feature>
<dbReference type="SUPFAM" id="SSF51182">
    <property type="entry name" value="RmlC-like cupins"/>
    <property type="match status" value="1"/>
</dbReference>
<evidence type="ECO:0000313" key="3">
    <source>
        <dbReference type="Proteomes" id="UP001283109"/>
    </source>
</evidence>
<dbReference type="Proteomes" id="UP001283109">
    <property type="component" value="Unassembled WGS sequence"/>
</dbReference>
<organism evidence="2 3">
    <name type="scientific">Microbacterium arthrosphaerae</name>
    <dbReference type="NCBI Taxonomy" id="792652"/>
    <lineage>
        <taxon>Bacteria</taxon>
        <taxon>Bacillati</taxon>
        <taxon>Actinomycetota</taxon>
        <taxon>Actinomycetes</taxon>
        <taxon>Micrococcales</taxon>
        <taxon>Microbacteriaceae</taxon>
        <taxon>Microbacterium</taxon>
    </lineage>
</organism>
<dbReference type="InterPro" id="IPR011051">
    <property type="entry name" value="RmlC_Cupin_sf"/>
</dbReference>
<dbReference type="InterPro" id="IPR014710">
    <property type="entry name" value="RmlC-like_jellyroll"/>
</dbReference>
<accession>A0ABU4GXZ4</accession>
<dbReference type="InterPro" id="IPR008579">
    <property type="entry name" value="UGlyAH_Cupin_dom"/>
</dbReference>
<dbReference type="RefSeq" id="WP_318352470.1">
    <property type="nucleotide sequence ID" value="NZ_JAWQEV010000001.1"/>
</dbReference>
<protein>
    <submittedName>
        <fullName evidence="2">Cupin domain-containing protein</fullName>
    </submittedName>
</protein>
<evidence type="ECO:0000259" key="1">
    <source>
        <dbReference type="Pfam" id="PF05899"/>
    </source>
</evidence>